<evidence type="ECO:0000313" key="1">
    <source>
        <dbReference type="EMBL" id="ASV76845.1"/>
    </source>
</evidence>
<evidence type="ECO:0000313" key="2">
    <source>
        <dbReference type="Proteomes" id="UP000215086"/>
    </source>
</evidence>
<sequence length="317" mass="36003">MREVHTYLRTLLEKGTAMLWIVLCVTLAVVESGDWSAILRAQQLFHEVYGKRIEAAKTSAEKSALAREILELAKKESDSTAKMVELEQAKRLAVEAHDLAIAIEAVRLIASQSHKDELSDDERLLKAEQVWREAESKTGVDKLYTQLDALQEFFRVSSPPVLVKNRWEQRIEQVTSGGGIVLKAKDAKLVGRHLVYVSNIDRITGWSEPNEYVEWHAELRSGTYEVSIEYTGPWRGPLSVFAIGVFRNNSRIPISARFFSLEKTETWDSAKTITVGWVRVPKSDSYTVRLWIVSKDKDMRPGYPTIDVKSIRLNATK</sequence>
<dbReference type="EMBL" id="CP018477">
    <property type="protein sequence ID" value="ASV76845.1"/>
    <property type="molecule type" value="Genomic_DNA"/>
</dbReference>
<proteinExistence type="predicted"/>
<name>A0A286RLJ7_9BACT</name>
<dbReference type="Gene3D" id="2.60.120.260">
    <property type="entry name" value="Galactose-binding domain-like"/>
    <property type="match status" value="1"/>
</dbReference>
<gene>
    <name evidence="1" type="ORF">THTE_4244</name>
</gene>
<reference evidence="1 2" key="1">
    <citation type="journal article" name="Front. Microbiol.">
        <title>Sugar Metabolism of the First Thermophilic Planctomycete Thermogutta terrifontis: Comparative Genomic and Transcriptomic Approaches.</title>
        <authorList>
            <person name="Elcheninov A.G."/>
            <person name="Menzel P."/>
            <person name="Gudbergsdottir S.R."/>
            <person name="Slesarev A.I."/>
            <person name="Kadnikov V.V."/>
            <person name="Krogh A."/>
            <person name="Bonch-Osmolovskaya E.A."/>
            <person name="Peng X."/>
            <person name="Kublanov I.V."/>
        </authorList>
    </citation>
    <scope>NUCLEOTIDE SEQUENCE [LARGE SCALE GENOMIC DNA]</scope>
    <source>
        <strain evidence="1 2">R1</strain>
    </source>
</reference>
<accession>A0A286RLJ7</accession>
<keyword evidence="2" id="KW-1185">Reference proteome</keyword>
<organism evidence="1 2">
    <name type="scientific">Thermogutta terrifontis</name>
    <dbReference type="NCBI Taxonomy" id="1331910"/>
    <lineage>
        <taxon>Bacteria</taxon>
        <taxon>Pseudomonadati</taxon>
        <taxon>Planctomycetota</taxon>
        <taxon>Planctomycetia</taxon>
        <taxon>Pirellulales</taxon>
        <taxon>Thermoguttaceae</taxon>
        <taxon>Thermogutta</taxon>
    </lineage>
</organism>
<dbReference type="AlphaFoldDB" id="A0A286RLJ7"/>
<dbReference type="KEGG" id="ttf:THTE_4244"/>
<dbReference type="Proteomes" id="UP000215086">
    <property type="component" value="Chromosome"/>
</dbReference>
<protein>
    <submittedName>
        <fullName evidence="1">Uncharacterized protein</fullName>
    </submittedName>
</protein>